<dbReference type="GO" id="GO:0003700">
    <property type="term" value="F:DNA-binding transcription factor activity"/>
    <property type="evidence" value="ECO:0007669"/>
    <property type="project" value="InterPro"/>
</dbReference>
<feature type="domain" description="HTH lysR-type" evidence="5">
    <location>
        <begin position="9"/>
        <end position="66"/>
    </location>
</feature>
<evidence type="ECO:0000256" key="4">
    <source>
        <dbReference type="ARBA" id="ARBA00023163"/>
    </source>
</evidence>
<dbReference type="GO" id="GO:0003677">
    <property type="term" value="F:DNA binding"/>
    <property type="evidence" value="ECO:0007669"/>
    <property type="project" value="UniProtKB-KW"/>
</dbReference>
<dbReference type="AlphaFoldDB" id="A0A1W1UNS7"/>
<accession>A0A1W1UNS7</accession>
<dbReference type="InterPro" id="IPR005119">
    <property type="entry name" value="LysR_subst-bd"/>
</dbReference>
<dbReference type="EMBL" id="FWWU01000006">
    <property type="protein sequence ID" value="SMB82775.1"/>
    <property type="molecule type" value="Genomic_DNA"/>
</dbReference>
<dbReference type="PROSITE" id="PS50931">
    <property type="entry name" value="HTH_LYSR"/>
    <property type="match status" value="1"/>
</dbReference>
<dbReference type="InterPro" id="IPR036388">
    <property type="entry name" value="WH-like_DNA-bd_sf"/>
</dbReference>
<dbReference type="PRINTS" id="PR00039">
    <property type="entry name" value="HTHLYSR"/>
</dbReference>
<reference evidence="6 7" key="1">
    <citation type="submission" date="2017-04" db="EMBL/GenBank/DDBJ databases">
        <authorList>
            <person name="Afonso C.L."/>
            <person name="Miller P.J."/>
            <person name="Scott M.A."/>
            <person name="Spackman E."/>
            <person name="Goraichik I."/>
            <person name="Dimitrov K.M."/>
            <person name="Suarez D.L."/>
            <person name="Swayne D.E."/>
        </authorList>
    </citation>
    <scope>NUCLEOTIDE SEQUENCE [LARGE SCALE GENOMIC DNA]</scope>
    <source>
        <strain evidence="6 7">KR-140</strain>
    </source>
</reference>
<dbReference type="SUPFAM" id="SSF46785">
    <property type="entry name" value="Winged helix' DNA-binding domain"/>
    <property type="match status" value="1"/>
</dbReference>
<dbReference type="Pfam" id="PF00126">
    <property type="entry name" value="HTH_1"/>
    <property type="match status" value="1"/>
</dbReference>
<dbReference type="PANTHER" id="PTHR30419">
    <property type="entry name" value="HTH-TYPE TRANSCRIPTIONAL REGULATOR YBHD"/>
    <property type="match status" value="1"/>
</dbReference>
<evidence type="ECO:0000313" key="6">
    <source>
        <dbReference type="EMBL" id="SMB82775.1"/>
    </source>
</evidence>
<evidence type="ECO:0000256" key="3">
    <source>
        <dbReference type="ARBA" id="ARBA00023125"/>
    </source>
</evidence>
<proteinExistence type="inferred from homology"/>
<dbReference type="InterPro" id="IPR036390">
    <property type="entry name" value="WH_DNA-bd_sf"/>
</dbReference>
<dbReference type="InterPro" id="IPR050950">
    <property type="entry name" value="HTH-type_LysR_regulators"/>
</dbReference>
<gene>
    <name evidence="6" type="ORF">SAMN00790413_04143</name>
</gene>
<protein>
    <submittedName>
        <fullName evidence="6">DNA-binding transcriptional regulator, LysR family</fullName>
    </submittedName>
</protein>
<evidence type="ECO:0000259" key="5">
    <source>
        <dbReference type="PROSITE" id="PS50931"/>
    </source>
</evidence>
<dbReference type="Pfam" id="PF03466">
    <property type="entry name" value="LysR_substrate"/>
    <property type="match status" value="1"/>
</dbReference>
<dbReference type="Gene3D" id="3.40.190.290">
    <property type="match status" value="1"/>
</dbReference>
<dbReference type="STRING" id="695939.SAMN00790413_04143"/>
<evidence type="ECO:0000256" key="2">
    <source>
        <dbReference type="ARBA" id="ARBA00023015"/>
    </source>
</evidence>
<evidence type="ECO:0000313" key="7">
    <source>
        <dbReference type="Proteomes" id="UP000192582"/>
    </source>
</evidence>
<dbReference type="Proteomes" id="UP000192582">
    <property type="component" value="Unassembled WGS sequence"/>
</dbReference>
<dbReference type="SUPFAM" id="SSF53850">
    <property type="entry name" value="Periplasmic binding protein-like II"/>
    <property type="match status" value="1"/>
</dbReference>
<dbReference type="CDD" id="cd05466">
    <property type="entry name" value="PBP2_LTTR_substrate"/>
    <property type="match status" value="1"/>
</dbReference>
<sequence length="305" mass="33177">MSNIYFIHVQIHQLEALIAIVEVGSFTLAAERLGVSQSALSHAVAALERELGVVVLERGRQGSRPTEVGEKLLPHAREVLARLERIRAEARGAAHLVTGRVRIGSIPSATVDFLPRLLAAFGRQFPNVELVLLEEPSQGTGRLLEWLGSHTIDLALLELPVTEFETVPLLHDELCAVVPATSYLAGRVEVRVRELVGETFVLSRYSSEHLIEAAYRHEGLTPNVRFEVQDLGTLVSLIREGLGISLVPRLALPRAPEGVALLSVSPRPVRQLGFVVRSLAEASPAVQALIKEAKSLTSGDLKHLS</sequence>
<name>A0A1W1UNS7_9DEIO</name>
<dbReference type="RefSeq" id="WP_084046280.1">
    <property type="nucleotide sequence ID" value="NZ_FWWU01000006.1"/>
</dbReference>
<dbReference type="FunFam" id="1.10.10.10:FF:000001">
    <property type="entry name" value="LysR family transcriptional regulator"/>
    <property type="match status" value="1"/>
</dbReference>
<dbReference type="OrthoDB" id="9785745at2"/>
<dbReference type="InterPro" id="IPR000847">
    <property type="entry name" value="LysR_HTH_N"/>
</dbReference>
<keyword evidence="4" id="KW-0804">Transcription</keyword>
<keyword evidence="3 6" id="KW-0238">DNA-binding</keyword>
<keyword evidence="7" id="KW-1185">Reference proteome</keyword>
<organism evidence="6 7">
    <name type="scientific">Deinococcus hopiensis KR-140</name>
    <dbReference type="NCBI Taxonomy" id="695939"/>
    <lineage>
        <taxon>Bacteria</taxon>
        <taxon>Thermotogati</taxon>
        <taxon>Deinococcota</taxon>
        <taxon>Deinococci</taxon>
        <taxon>Deinococcales</taxon>
        <taxon>Deinococcaceae</taxon>
        <taxon>Deinococcus</taxon>
    </lineage>
</organism>
<dbReference type="GO" id="GO:0005829">
    <property type="term" value="C:cytosol"/>
    <property type="evidence" value="ECO:0007669"/>
    <property type="project" value="TreeGrafter"/>
</dbReference>
<evidence type="ECO:0000256" key="1">
    <source>
        <dbReference type="ARBA" id="ARBA00009437"/>
    </source>
</evidence>
<keyword evidence="2" id="KW-0805">Transcription regulation</keyword>
<comment type="similarity">
    <text evidence="1">Belongs to the LysR transcriptional regulatory family.</text>
</comment>
<dbReference type="Gene3D" id="1.10.10.10">
    <property type="entry name" value="Winged helix-like DNA-binding domain superfamily/Winged helix DNA-binding domain"/>
    <property type="match status" value="1"/>
</dbReference>